<dbReference type="GO" id="GO:0000731">
    <property type="term" value="P:DNA synthesis involved in DNA repair"/>
    <property type="evidence" value="ECO:0007669"/>
    <property type="project" value="TreeGrafter"/>
</dbReference>
<evidence type="ECO:0000256" key="9">
    <source>
        <dbReference type="HAMAP-Rule" id="MF_00365"/>
    </source>
</evidence>
<dbReference type="Gene3D" id="3.40.50.300">
    <property type="entry name" value="P-loop containing nucleotide triphosphate hydrolases"/>
    <property type="match status" value="1"/>
</dbReference>
<evidence type="ECO:0000259" key="11">
    <source>
        <dbReference type="Pfam" id="PF02463"/>
    </source>
</evidence>
<evidence type="ECO:0000256" key="2">
    <source>
        <dbReference type="ARBA" id="ARBA00008016"/>
    </source>
</evidence>
<dbReference type="InterPro" id="IPR001238">
    <property type="entry name" value="DNA-binding_RecF"/>
</dbReference>
<comment type="similarity">
    <text evidence="2 9 10">Belongs to the RecF family.</text>
</comment>
<dbReference type="OrthoDB" id="9803889at2"/>
<feature type="domain" description="RecF/RecN/SMC N-terminal" evidence="11">
    <location>
        <begin position="2"/>
        <end position="357"/>
    </location>
</feature>
<dbReference type="InterPro" id="IPR027417">
    <property type="entry name" value="P-loop_NTPase"/>
</dbReference>
<evidence type="ECO:0000256" key="10">
    <source>
        <dbReference type="RuleBase" id="RU000578"/>
    </source>
</evidence>
<evidence type="ECO:0000256" key="5">
    <source>
        <dbReference type="ARBA" id="ARBA00022705"/>
    </source>
</evidence>
<evidence type="ECO:0000256" key="4">
    <source>
        <dbReference type="ARBA" id="ARBA00022490"/>
    </source>
</evidence>
<keyword evidence="5 9" id="KW-0235">DNA replication</keyword>
<dbReference type="GO" id="GO:0005737">
    <property type="term" value="C:cytoplasm"/>
    <property type="evidence" value="ECO:0007669"/>
    <property type="project" value="UniProtKB-SubCell"/>
</dbReference>
<dbReference type="GO" id="GO:0003697">
    <property type="term" value="F:single-stranded DNA binding"/>
    <property type="evidence" value="ECO:0007669"/>
    <property type="project" value="UniProtKB-UniRule"/>
</dbReference>
<dbReference type="Pfam" id="PF02463">
    <property type="entry name" value="SMC_N"/>
    <property type="match status" value="1"/>
</dbReference>
<dbReference type="GO" id="GO:0009432">
    <property type="term" value="P:SOS response"/>
    <property type="evidence" value="ECO:0007669"/>
    <property type="project" value="UniProtKB-UniRule"/>
</dbReference>
<proteinExistence type="inferred from homology"/>
<dbReference type="PANTHER" id="PTHR32182:SF0">
    <property type="entry name" value="DNA REPLICATION AND REPAIR PROTEIN RECF"/>
    <property type="match status" value="1"/>
</dbReference>
<evidence type="ECO:0000256" key="7">
    <source>
        <dbReference type="ARBA" id="ARBA00022840"/>
    </source>
</evidence>
<dbReference type="AlphaFoldDB" id="A0A3A1Y6W3"/>
<keyword evidence="9 10" id="KW-0227">DNA damage</keyword>
<protein>
    <recommendedName>
        <fullName evidence="3 9">DNA replication and repair protein RecF</fullName>
    </recommendedName>
</protein>
<dbReference type="Gene3D" id="1.20.1050.90">
    <property type="entry name" value="RecF/RecN/SMC, N-terminal domain"/>
    <property type="match status" value="1"/>
</dbReference>
<keyword evidence="9 10" id="KW-0234">DNA repair</keyword>
<evidence type="ECO:0000256" key="6">
    <source>
        <dbReference type="ARBA" id="ARBA00022741"/>
    </source>
</evidence>
<dbReference type="RefSeq" id="WP_119497395.1">
    <property type="nucleotide sequence ID" value="NZ_NRJH01000052.1"/>
</dbReference>
<reference evidence="12 13" key="1">
    <citation type="submission" date="2017-08" db="EMBL/GenBank/DDBJ databases">
        <title>Reclassification of Bisgaard taxon 37 and 44.</title>
        <authorList>
            <person name="Christensen H."/>
        </authorList>
    </citation>
    <scope>NUCLEOTIDE SEQUENCE [LARGE SCALE GENOMIC DNA]</scope>
    <source>
        <strain evidence="12 13">B96_4</strain>
    </source>
</reference>
<keyword evidence="7 9" id="KW-0067">ATP-binding</keyword>
<organism evidence="12 13">
    <name type="scientific">Psittacicella melopsittaci</name>
    <dbReference type="NCBI Taxonomy" id="2028576"/>
    <lineage>
        <taxon>Bacteria</taxon>
        <taxon>Pseudomonadati</taxon>
        <taxon>Pseudomonadota</taxon>
        <taxon>Gammaproteobacteria</taxon>
        <taxon>Pasteurellales</taxon>
        <taxon>Psittacicellaceae</taxon>
        <taxon>Psittacicella</taxon>
    </lineage>
</organism>
<dbReference type="InterPro" id="IPR042174">
    <property type="entry name" value="RecF_2"/>
</dbReference>
<keyword evidence="4 9" id="KW-0963">Cytoplasm</keyword>
<dbReference type="GO" id="GO:0005524">
    <property type="term" value="F:ATP binding"/>
    <property type="evidence" value="ECO:0007669"/>
    <property type="project" value="UniProtKB-UniRule"/>
</dbReference>
<evidence type="ECO:0000313" key="12">
    <source>
        <dbReference type="EMBL" id="RIY31857.1"/>
    </source>
</evidence>
<evidence type="ECO:0000313" key="13">
    <source>
        <dbReference type="Proteomes" id="UP000266258"/>
    </source>
</evidence>
<dbReference type="EMBL" id="NRJH01000052">
    <property type="protein sequence ID" value="RIY31857.1"/>
    <property type="molecule type" value="Genomic_DNA"/>
</dbReference>
<dbReference type="PANTHER" id="PTHR32182">
    <property type="entry name" value="DNA REPLICATION AND REPAIR PROTEIN RECF"/>
    <property type="match status" value="1"/>
</dbReference>
<dbReference type="NCBIfam" id="TIGR00611">
    <property type="entry name" value="recf"/>
    <property type="match status" value="1"/>
</dbReference>
<dbReference type="GO" id="GO:0006302">
    <property type="term" value="P:double-strand break repair"/>
    <property type="evidence" value="ECO:0007669"/>
    <property type="project" value="TreeGrafter"/>
</dbReference>
<dbReference type="PROSITE" id="PS00618">
    <property type="entry name" value="RECF_2"/>
    <property type="match status" value="1"/>
</dbReference>
<keyword evidence="13" id="KW-1185">Reference proteome</keyword>
<dbReference type="Proteomes" id="UP000266258">
    <property type="component" value="Unassembled WGS sequence"/>
</dbReference>
<evidence type="ECO:0000256" key="8">
    <source>
        <dbReference type="ARBA" id="ARBA00023125"/>
    </source>
</evidence>
<accession>A0A3A1Y6W3</accession>
<gene>
    <name evidence="9" type="primary">recF</name>
    <name evidence="12" type="ORF">CJP74_06130</name>
</gene>
<dbReference type="InterPro" id="IPR018078">
    <property type="entry name" value="DNA-binding_RecF_CS"/>
</dbReference>
<keyword evidence="8 9" id="KW-0238">DNA-binding</keyword>
<keyword evidence="6 9" id="KW-0547">Nucleotide-binding</keyword>
<evidence type="ECO:0000256" key="3">
    <source>
        <dbReference type="ARBA" id="ARBA00020170"/>
    </source>
</evidence>
<comment type="caution">
    <text evidence="12">The sequence shown here is derived from an EMBL/GenBank/DDBJ whole genome shotgun (WGS) entry which is preliminary data.</text>
</comment>
<dbReference type="GO" id="GO:0006260">
    <property type="term" value="P:DNA replication"/>
    <property type="evidence" value="ECO:0007669"/>
    <property type="project" value="UniProtKB-UniRule"/>
</dbReference>
<dbReference type="HAMAP" id="MF_00365">
    <property type="entry name" value="RecF"/>
    <property type="match status" value="1"/>
</dbReference>
<evidence type="ECO:0000256" key="1">
    <source>
        <dbReference type="ARBA" id="ARBA00004496"/>
    </source>
</evidence>
<comment type="subcellular location">
    <subcellularLocation>
        <location evidence="1 9 10">Cytoplasm</location>
    </subcellularLocation>
</comment>
<sequence>MYIKKLSLNNFRNIKSLSIAPGKHLNFITGHNGSGKTSILEAIFVLSNLKSFKVNSLNSIMQNDQEPTTIYAKVEDEFENLNDLGLKITSKQKELYLNGEVAKKGIASLAELLAIQVISPDVLQLLTEGPEFRRRFLYWGVYYTYPSFIKDWRKFNEAHKSKNALLKQAQAYEQNNRPIPEELLNQCKVWGKVLAQAAKTIDALNREYMENLLPELNAVLQDFLPELKIEIKYYSGWPQDVDLEEYYQQNLQHEIEAGRVSSGLHRADLRIKCFGENVSNTLSRGQLKLLACAMKIAQGDLLRKQRQNKCIYLVDDLAAELDEGKQLIFASKLIKDNNQIFMTYIDNRVLNIFNNLVSQWHEFSLQKGKIIHQYVNGEEITSQEFSLDDYI</sequence>
<dbReference type="InterPro" id="IPR003395">
    <property type="entry name" value="RecF/RecN/SMC_N"/>
</dbReference>
<feature type="binding site" evidence="9">
    <location>
        <begin position="30"/>
        <end position="37"/>
    </location>
    <ligand>
        <name>ATP</name>
        <dbReference type="ChEBI" id="CHEBI:30616"/>
    </ligand>
</feature>
<comment type="function">
    <text evidence="9 10">The RecF protein is involved in DNA metabolism; it is required for DNA replication and normal SOS inducibility. RecF binds preferentially to single-stranded, linear DNA. It also seems to bind ATP.</text>
</comment>
<name>A0A3A1Y6W3_9GAMM</name>
<keyword evidence="9 10" id="KW-0742">SOS response</keyword>
<dbReference type="SUPFAM" id="SSF52540">
    <property type="entry name" value="P-loop containing nucleoside triphosphate hydrolases"/>
    <property type="match status" value="1"/>
</dbReference>